<evidence type="ECO:0000313" key="4">
    <source>
        <dbReference type="Proteomes" id="UP000018763"/>
    </source>
</evidence>
<dbReference type="PROSITE" id="PS51276">
    <property type="entry name" value="PEPTIDASE_C56_PFPI"/>
    <property type="match status" value="1"/>
</dbReference>
<keyword evidence="3" id="KW-0808">Transferase</keyword>
<evidence type="ECO:0000259" key="2">
    <source>
        <dbReference type="Pfam" id="PF01965"/>
    </source>
</evidence>
<evidence type="ECO:0000256" key="1">
    <source>
        <dbReference type="ARBA" id="ARBA00008542"/>
    </source>
</evidence>
<dbReference type="EMBL" id="CP006936">
    <property type="protein sequence ID" value="AHC23723.1"/>
    <property type="molecule type" value="Genomic_DNA"/>
</dbReference>
<comment type="similarity">
    <text evidence="1">Belongs to the peptidase C56 family.</text>
</comment>
<reference evidence="3 4" key="1">
    <citation type="journal article" date="2014" name="Genome Announc.">
        <title>Complete Genome Sequence of Sterol-Transforming Mycobacterium neoaurum Strain VKM Ac-1815D.</title>
        <authorList>
            <person name="Shtratnikova V.Y."/>
            <person name="Bragin E.Y."/>
            <person name="Dovbnya D.V."/>
            <person name="Pekov Y.A."/>
            <person name="Schelkunov M.I."/>
            <person name="Strizhov N."/>
            <person name="Ivashina T.V."/>
            <person name="Ashapkin V.V."/>
            <person name="Donova M.V."/>
        </authorList>
    </citation>
    <scope>NUCLEOTIDE SEQUENCE [LARGE SCALE GENOMIC DNA]</scope>
    <source>
        <strain evidence="3 4">VKM Ac-1815D</strain>
    </source>
</reference>
<dbReference type="Pfam" id="PF01965">
    <property type="entry name" value="DJ-1_PfpI"/>
    <property type="match status" value="1"/>
</dbReference>
<sequence length="187" mass="19676">MTDPHTVLAEKSVAILATDGVERVELTEPRDALNKAGATVTLLSLQDGDISARDHDLEPSGSHQVDRLVKDVRAEEFDGLVIPGGTVNADKLRADDDAVAFVRAFVESGKPVGVICHGPWTLVEAGVAKGRTLTSYPSLRTDLRNAGATVLDEEVVIDGNLITSRSPDDLPAFCAAVVDAIAHGSQA</sequence>
<name>V5X7E0_MYCNE</name>
<dbReference type="HOGENOM" id="CLU_000445_44_4_11"/>
<protein>
    <submittedName>
        <fullName evidence="3">Glutamine amidotransferase</fullName>
    </submittedName>
</protein>
<proteinExistence type="inferred from homology"/>
<dbReference type="PANTHER" id="PTHR42733">
    <property type="entry name" value="DJ-1 PROTEIN"/>
    <property type="match status" value="1"/>
</dbReference>
<dbReference type="GeneID" id="43448587"/>
<dbReference type="SUPFAM" id="SSF52317">
    <property type="entry name" value="Class I glutamine amidotransferase-like"/>
    <property type="match status" value="1"/>
</dbReference>
<dbReference type="AlphaFoldDB" id="V5X7E0"/>
<dbReference type="NCBIfam" id="TIGR01382">
    <property type="entry name" value="PfpI"/>
    <property type="match status" value="1"/>
</dbReference>
<gene>
    <name evidence="3" type="ORF">D174_03560</name>
</gene>
<dbReference type="InterPro" id="IPR002818">
    <property type="entry name" value="DJ-1/PfpI"/>
</dbReference>
<dbReference type="InterPro" id="IPR006286">
    <property type="entry name" value="C56_PfpI-like"/>
</dbReference>
<dbReference type="Gene3D" id="3.40.50.880">
    <property type="match status" value="1"/>
</dbReference>
<dbReference type="Proteomes" id="UP000018763">
    <property type="component" value="Chromosome"/>
</dbReference>
<dbReference type="CDD" id="cd03134">
    <property type="entry name" value="GATase1_PfpI_like"/>
    <property type="match status" value="1"/>
</dbReference>
<dbReference type="GO" id="GO:0016740">
    <property type="term" value="F:transferase activity"/>
    <property type="evidence" value="ECO:0007669"/>
    <property type="project" value="UniProtKB-KW"/>
</dbReference>
<dbReference type="PANTHER" id="PTHR42733:SF12">
    <property type="entry name" value="PROTEINASE"/>
    <property type="match status" value="1"/>
</dbReference>
<keyword evidence="4" id="KW-1185">Reference proteome</keyword>
<dbReference type="eggNOG" id="COG0693">
    <property type="taxonomic scope" value="Bacteria"/>
</dbReference>
<dbReference type="KEGG" id="mne:D174_03560"/>
<evidence type="ECO:0000313" key="3">
    <source>
        <dbReference type="EMBL" id="AHC23723.1"/>
    </source>
</evidence>
<keyword evidence="3" id="KW-0315">Glutamine amidotransferase</keyword>
<feature type="domain" description="DJ-1/PfpI" evidence="2">
    <location>
        <begin position="11"/>
        <end position="179"/>
    </location>
</feature>
<dbReference type="RefSeq" id="WP_019513685.1">
    <property type="nucleotide sequence ID" value="NC_023036.2"/>
</dbReference>
<dbReference type="MEROPS" id="C56.001"/>
<accession>V5X7E0</accession>
<dbReference type="InterPro" id="IPR029062">
    <property type="entry name" value="Class_I_gatase-like"/>
</dbReference>
<organism evidence="3 4">
    <name type="scientific">Mycolicibacterium neoaurum VKM Ac-1815D</name>
    <dbReference type="NCBI Taxonomy" id="700508"/>
    <lineage>
        <taxon>Bacteria</taxon>
        <taxon>Bacillati</taxon>
        <taxon>Actinomycetota</taxon>
        <taxon>Actinomycetes</taxon>
        <taxon>Mycobacteriales</taxon>
        <taxon>Mycobacteriaceae</taxon>
        <taxon>Mycolicibacterium</taxon>
    </lineage>
</organism>